<dbReference type="PANTHER" id="PTHR10492">
    <property type="match status" value="1"/>
</dbReference>
<dbReference type="Pfam" id="PF05970">
    <property type="entry name" value="PIF1"/>
    <property type="match status" value="1"/>
</dbReference>
<keyword evidence="1" id="KW-0234">DNA repair</keyword>
<dbReference type="GO" id="GO:0016787">
    <property type="term" value="F:hydrolase activity"/>
    <property type="evidence" value="ECO:0007669"/>
    <property type="project" value="UniProtKB-KW"/>
</dbReference>
<reference evidence="4" key="1">
    <citation type="submission" date="2010-08" db="EMBL/GenBank/DDBJ databases">
        <authorList>
            <consortium name="Caenorhabditis japonica Sequencing Consortium"/>
            <person name="Wilson R.K."/>
        </authorList>
    </citation>
    <scope>NUCLEOTIDE SEQUENCE [LARGE SCALE GENOMIC DNA]</scope>
    <source>
        <strain evidence="4">DF5081</strain>
    </source>
</reference>
<dbReference type="GO" id="GO:0000723">
    <property type="term" value="P:telomere maintenance"/>
    <property type="evidence" value="ECO:0007669"/>
    <property type="project" value="InterPro"/>
</dbReference>
<dbReference type="GO" id="GO:0006310">
    <property type="term" value="P:DNA recombination"/>
    <property type="evidence" value="ECO:0007669"/>
    <property type="project" value="UniProtKB-KW"/>
</dbReference>
<comment type="similarity">
    <text evidence="1">Belongs to the helicase family.</text>
</comment>
<organism evidence="3 4">
    <name type="scientific">Caenorhabditis japonica</name>
    <dbReference type="NCBI Taxonomy" id="281687"/>
    <lineage>
        <taxon>Eukaryota</taxon>
        <taxon>Metazoa</taxon>
        <taxon>Ecdysozoa</taxon>
        <taxon>Nematoda</taxon>
        <taxon>Chromadorea</taxon>
        <taxon>Rhabditida</taxon>
        <taxon>Rhabditina</taxon>
        <taxon>Rhabditomorpha</taxon>
        <taxon>Rhabditoidea</taxon>
        <taxon>Rhabditidae</taxon>
        <taxon>Peloderinae</taxon>
        <taxon>Caenorhabditis</taxon>
    </lineage>
</organism>
<dbReference type="InterPro" id="IPR010285">
    <property type="entry name" value="DNA_helicase_pif1-like_DEAD"/>
</dbReference>
<evidence type="ECO:0000313" key="4">
    <source>
        <dbReference type="Proteomes" id="UP000005237"/>
    </source>
</evidence>
<name>A0A8R1HVS5_CAEJA</name>
<dbReference type="GO" id="GO:0005524">
    <property type="term" value="F:ATP binding"/>
    <property type="evidence" value="ECO:0007669"/>
    <property type="project" value="UniProtKB-KW"/>
</dbReference>
<keyword evidence="1" id="KW-0547">Nucleotide-binding</keyword>
<protein>
    <recommendedName>
        <fullName evidence="1">ATP-dependent DNA helicase</fullName>
        <ecNumber evidence="1">5.6.2.3</ecNumber>
    </recommendedName>
</protein>
<dbReference type="GO" id="GO:0043139">
    <property type="term" value="F:5'-3' DNA helicase activity"/>
    <property type="evidence" value="ECO:0007669"/>
    <property type="project" value="UniProtKB-EC"/>
</dbReference>
<reference evidence="3" key="2">
    <citation type="submission" date="2022-06" db="UniProtKB">
        <authorList>
            <consortium name="EnsemblMetazoa"/>
        </authorList>
    </citation>
    <scope>IDENTIFICATION</scope>
    <source>
        <strain evidence="3">DF5081</strain>
    </source>
</reference>
<dbReference type="Gene3D" id="3.40.50.300">
    <property type="entry name" value="P-loop containing nucleotide triphosphate hydrolases"/>
    <property type="match status" value="1"/>
</dbReference>
<keyword evidence="1" id="KW-0227">DNA damage</keyword>
<dbReference type="PANTHER" id="PTHR10492:SF102">
    <property type="entry name" value="ATP-DEPENDENT DNA HELICASE"/>
    <property type="match status" value="1"/>
</dbReference>
<sequence>MPCEHCPHCKEEARKAAAEAKKNTTTLQPALLPAQEQIPQLNEDQSQIALEITNTWRHKPFHVIDGIAGVGKTYLLVALAKLFRNASLHVEHVSYSALGSPSGTTIHTLIRSPYEVLQKIDVILIDNVNRILKDTMVELSDKLRSVMHNQSPFGGKCVVLAVDFGLCLPFCEDLNRRTSQSSRLFVLDHTDHVNRHFLSTPDNPWSQWVDKVRTSVREVLPDPEGLLTTNLLAADLDSLVNFVYGKLYDTEPSCIGTILGPRKCHVDEINREVMKRLKGPEDEFEAQFDGNIIRSDLDLHTITLKPNTIISLELAHKGLPIGTRLLFIESDRNRFLICRVIDGPHAGDEIEVERVARNIAASPHESHQWVKQFPVTVAFGMSIHSAQGRRFGKVGVYKLSECYEHGMIYSALSRTDSSYRLRVFSEDKLAHVPASDPPIFLSGVNLSENASLESLDYRKLTSTWQVDIIVCTSKVKKKRKKRKGKAVFVSMQRGETI</sequence>
<keyword evidence="1" id="KW-0233">DNA recombination</keyword>
<evidence type="ECO:0000256" key="1">
    <source>
        <dbReference type="RuleBase" id="RU363044"/>
    </source>
</evidence>
<keyword evidence="1" id="KW-0067">ATP-binding</keyword>
<evidence type="ECO:0000259" key="2">
    <source>
        <dbReference type="Pfam" id="PF05970"/>
    </source>
</evidence>
<dbReference type="AlphaFoldDB" id="A0A8R1HVS5"/>
<dbReference type="Proteomes" id="UP000005237">
    <property type="component" value="Unassembled WGS sequence"/>
</dbReference>
<dbReference type="EnsemblMetazoa" id="CJA08313.1">
    <property type="protein sequence ID" value="CJA08313.1"/>
    <property type="gene ID" value="WBGene00127517"/>
</dbReference>
<keyword evidence="1" id="KW-0378">Hydrolase</keyword>
<dbReference type="GO" id="GO:0006281">
    <property type="term" value="P:DNA repair"/>
    <property type="evidence" value="ECO:0007669"/>
    <property type="project" value="UniProtKB-KW"/>
</dbReference>
<dbReference type="SUPFAM" id="SSF52540">
    <property type="entry name" value="P-loop containing nucleoside triphosphate hydrolases"/>
    <property type="match status" value="2"/>
</dbReference>
<comment type="catalytic activity">
    <reaction evidence="1">
        <text>ATP + H2O = ADP + phosphate + H(+)</text>
        <dbReference type="Rhea" id="RHEA:13065"/>
        <dbReference type="ChEBI" id="CHEBI:15377"/>
        <dbReference type="ChEBI" id="CHEBI:15378"/>
        <dbReference type="ChEBI" id="CHEBI:30616"/>
        <dbReference type="ChEBI" id="CHEBI:43474"/>
        <dbReference type="ChEBI" id="CHEBI:456216"/>
        <dbReference type="EC" id="5.6.2.3"/>
    </reaction>
</comment>
<keyword evidence="4" id="KW-1185">Reference proteome</keyword>
<keyword evidence="1" id="KW-0347">Helicase</keyword>
<feature type="domain" description="DNA helicase Pif1-like DEAD-box helicase" evidence="2">
    <location>
        <begin position="40"/>
        <end position="179"/>
    </location>
</feature>
<proteinExistence type="inferred from homology"/>
<evidence type="ECO:0000313" key="3">
    <source>
        <dbReference type="EnsemblMetazoa" id="CJA08313.1"/>
    </source>
</evidence>
<dbReference type="InterPro" id="IPR027417">
    <property type="entry name" value="P-loop_NTPase"/>
</dbReference>
<dbReference type="EC" id="5.6.2.3" evidence="1"/>
<comment type="cofactor">
    <cofactor evidence="1">
        <name>Mg(2+)</name>
        <dbReference type="ChEBI" id="CHEBI:18420"/>
    </cofactor>
</comment>
<accession>A0A8R1HVS5</accession>